<dbReference type="EMBL" id="QXGD01002858">
    <property type="protein sequence ID" value="KAE9183298.1"/>
    <property type="molecule type" value="Genomic_DNA"/>
</dbReference>
<evidence type="ECO:0000256" key="1">
    <source>
        <dbReference type="SAM" id="SignalP"/>
    </source>
</evidence>
<evidence type="ECO:0000313" key="2">
    <source>
        <dbReference type="EMBL" id="KAE8923004.1"/>
    </source>
</evidence>
<evidence type="ECO:0000313" key="4">
    <source>
        <dbReference type="EMBL" id="KAE9071061.1"/>
    </source>
</evidence>
<dbReference type="Proteomes" id="UP000476176">
    <property type="component" value="Unassembled WGS sequence"/>
</dbReference>
<keyword evidence="13" id="KW-1185">Reference proteome</keyword>
<dbReference type="OrthoDB" id="10275101at2759"/>
<evidence type="ECO:0000313" key="18">
    <source>
        <dbReference type="Proteomes" id="UP000460718"/>
    </source>
</evidence>
<dbReference type="EMBL" id="QXFZ01003068">
    <property type="protein sequence ID" value="KAE9071549.1"/>
    <property type="molecule type" value="Genomic_DNA"/>
</dbReference>
<evidence type="ECO:0000313" key="11">
    <source>
        <dbReference type="EMBL" id="KAE9289469.1"/>
    </source>
</evidence>
<evidence type="ECO:0000313" key="12">
    <source>
        <dbReference type="Proteomes" id="UP000429523"/>
    </source>
</evidence>
<evidence type="ECO:0000313" key="10">
    <source>
        <dbReference type="EMBL" id="KAE9277409.1"/>
    </source>
</evidence>
<dbReference type="EMBL" id="QXGB01003069">
    <property type="protein sequence ID" value="KAE9172979.1"/>
    <property type="molecule type" value="Genomic_DNA"/>
</dbReference>
<evidence type="ECO:0000313" key="5">
    <source>
        <dbReference type="EMBL" id="KAE9071549.1"/>
    </source>
</evidence>
<dbReference type="EMBL" id="QXFY01003026">
    <property type="protein sequence ID" value="KAE9289469.1"/>
    <property type="molecule type" value="Genomic_DNA"/>
</dbReference>
<gene>
    <name evidence="10" type="ORF">PF001_g25664</name>
    <name evidence="9" type="ORF">PF002_g26744</name>
    <name evidence="8" type="ORF">PF004_g25492</name>
    <name evidence="7" type="ORF">PF005_g26470</name>
    <name evidence="6" type="ORF">PF006_g25925</name>
    <name evidence="5" type="ORF">PF007_g26511</name>
    <name evidence="11" type="ORF">PF008_g25874</name>
    <name evidence="2" type="ORF">PF009_g26737</name>
    <name evidence="4" type="ORF">PF010_g26024</name>
    <name evidence="3" type="ORF">PF011_g26262</name>
</gene>
<evidence type="ECO:0000313" key="13">
    <source>
        <dbReference type="Proteomes" id="UP000433483"/>
    </source>
</evidence>
<evidence type="ECO:0000313" key="20">
    <source>
        <dbReference type="Proteomes" id="UP000486351"/>
    </source>
</evidence>
<evidence type="ECO:0000313" key="17">
    <source>
        <dbReference type="Proteomes" id="UP000441208"/>
    </source>
</evidence>
<dbReference type="EMBL" id="QXFW01003428">
    <property type="protein sequence ID" value="KAE8970839.1"/>
    <property type="molecule type" value="Genomic_DNA"/>
</dbReference>
<dbReference type="EMBL" id="QXGF01002910">
    <property type="protein sequence ID" value="KAE8923004.1"/>
    <property type="molecule type" value="Genomic_DNA"/>
</dbReference>
<dbReference type="Proteomes" id="UP000437068">
    <property type="component" value="Unassembled WGS sequence"/>
</dbReference>
<dbReference type="EMBL" id="QXGC01003125">
    <property type="protein sequence ID" value="KAE9178416.1"/>
    <property type="molecule type" value="Genomic_DNA"/>
</dbReference>
<evidence type="ECO:0000313" key="9">
    <source>
        <dbReference type="EMBL" id="KAE9183298.1"/>
    </source>
</evidence>
<evidence type="ECO:0000313" key="21">
    <source>
        <dbReference type="Proteomes" id="UP000488956"/>
    </source>
</evidence>
<reference evidence="12 13" key="1">
    <citation type="submission" date="2018-08" db="EMBL/GenBank/DDBJ databases">
        <title>Genomic investigation of the strawberry pathogen Phytophthora fragariae indicates pathogenicity is determined by transcriptional variation in three key races.</title>
        <authorList>
            <person name="Adams T.M."/>
            <person name="Armitage A.D."/>
            <person name="Sobczyk M.K."/>
            <person name="Bates H.J."/>
            <person name="Dunwell J.M."/>
            <person name="Nellist C.F."/>
            <person name="Harrison R.J."/>
        </authorList>
    </citation>
    <scope>NUCLEOTIDE SEQUENCE [LARGE SCALE GENOMIC DNA]</scope>
    <source>
        <strain evidence="10 14">A4</strain>
        <strain evidence="9 15">BC-1</strain>
        <strain evidence="8 19">BC-23</strain>
        <strain evidence="7 13">NOV-27</strain>
        <strain evidence="6 16">NOV-5</strain>
        <strain evidence="5 17">NOV-71</strain>
        <strain evidence="11 20">NOV-77</strain>
        <strain evidence="2 12">NOV-9</strain>
        <strain evidence="4 21">ONT-3</strain>
        <strain evidence="3 18">SCRP245</strain>
    </source>
</reference>
<evidence type="ECO:0000313" key="8">
    <source>
        <dbReference type="EMBL" id="KAE9178416.1"/>
    </source>
</evidence>
<evidence type="ECO:0000313" key="16">
    <source>
        <dbReference type="Proteomes" id="UP000440732"/>
    </source>
</evidence>
<sequence length="63" mass="6946">MRATASAIMLTNLCAIYRTLLLPTSLRNNPPSPALNGTRSCYHTIHRQLTGSNGTRCSLEKEE</sequence>
<dbReference type="EMBL" id="QXGE01003051">
    <property type="protein sequence ID" value="KAE9277409.1"/>
    <property type="molecule type" value="Genomic_DNA"/>
</dbReference>
<evidence type="ECO:0000313" key="15">
    <source>
        <dbReference type="Proteomes" id="UP000440367"/>
    </source>
</evidence>
<dbReference type="Proteomes" id="UP000429523">
    <property type="component" value="Unassembled WGS sequence"/>
</dbReference>
<dbReference type="Proteomes" id="UP000488956">
    <property type="component" value="Unassembled WGS sequence"/>
</dbReference>
<dbReference type="Proteomes" id="UP000440732">
    <property type="component" value="Unassembled WGS sequence"/>
</dbReference>
<dbReference type="Proteomes" id="UP000460718">
    <property type="component" value="Unassembled WGS sequence"/>
</dbReference>
<evidence type="ECO:0000313" key="3">
    <source>
        <dbReference type="EMBL" id="KAE8970839.1"/>
    </source>
</evidence>
<feature type="chain" id="PRO_5036165816" description="RxLR effector protein" evidence="1">
    <location>
        <begin position="22"/>
        <end position="63"/>
    </location>
</feature>
<evidence type="ECO:0000313" key="14">
    <source>
        <dbReference type="Proteomes" id="UP000437068"/>
    </source>
</evidence>
<evidence type="ECO:0000313" key="6">
    <source>
        <dbReference type="EMBL" id="KAE9086891.1"/>
    </source>
</evidence>
<comment type="caution">
    <text evidence="6">The sequence shown here is derived from an EMBL/GenBank/DDBJ whole genome shotgun (WGS) entry which is preliminary data.</text>
</comment>
<dbReference type="Proteomes" id="UP000433483">
    <property type="component" value="Unassembled WGS sequence"/>
</dbReference>
<dbReference type="AlphaFoldDB" id="A0A6A3R4F0"/>
<organism evidence="6 16">
    <name type="scientific">Phytophthora fragariae</name>
    <dbReference type="NCBI Taxonomy" id="53985"/>
    <lineage>
        <taxon>Eukaryota</taxon>
        <taxon>Sar</taxon>
        <taxon>Stramenopiles</taxon>
        <taxon>Oomycota</taxon>
        <taxon>Peronosporomycetes</taxon>
        <taxon>Peronosporales</taxon>
        <taxon>Peronosporaceae</taxon>
        <taxon>Phytophthora</taxon>
    </lineage>
</organism>
<evidence type="ECO:0008006" key="22">
    <source>
        <dbReference type="Google" id="ProtNLM"/>
    </source>
</evidence>
<proteinExistence type="predicted"/>
<dbReference type="EMBL" id="QXFX01003123">
    <property type="protein sequence ID" value="KAE9071061.1"/>
    <property type="molecule type" value="Genomic_DNA"/>
</dbReference>
<feature type="signal peptide" evidence="1">
    <location>
        <begin position="1"/>
        <end position="21"/>
    </location>
</feature>
<dbReference type="Proteomes" id="UP000486351">
    <property type="component" value="Unassembled WGS sequence"/>
</dbReference>
<evidence type="ECO:0000313" key="7">
    <source>
        <dbReference type="EMBL" id="KAE9172979.1"/>
    </source>
</evidence>
<evidence type="ECO:0000313" key="19">
    <source>
        <dbReference type="Proteomes" id="UP000476176"/>
    </source>
</evidence>
<dbReference type="EMBL" id="QXGA01003152">
    <property type="protein sequence ID" value="KAE9086891.1"/>
    <property type="molecule type" value="Genomic_DNA"/>
</dbReference>
<accession>A0A6A3R4F0</accession>
<dbReference type="Proteomes" id="UP000441208">
    <property type="component" value="Unassembled WGS sequence"/>
</dbReference>
<name>A0A6A3R4F0_9STRA</name>
<protein>
    <recommendedName>
        <fullName evidence="22">RxLR effector protein</fullName>
    </recommendedName>
</protein>
<dbReference type="Proteomes" id="UP000440367">
    <property type="component" value="Unassembled WGS sequence"/>
</dbReference>
<keyword evidence="1" id="KW-0732">Signal</keyword>